<comment type="caution">
    <text evidence="4">The sequence shown here is derived from an EMBL/GenBank/DDBJ whole genome shotgun (WGS) entry which is preliminary data.</text>
</comment>
<name>A0ABR7N7U3_9FIRM</name>
<dbReference type="EMBL" id="JACRSZ010000003">
    <property type="protein sequence ID" value="MBC8572461.1"/>
    <property type="molecule type" value="Genomic_DNA"/>
</dbReference>
<dbReference type="SMART" id="SM01324">
    <property type="entry name" value="YARHG"/>
    <property type="match status" value="1"/>
</dbReference>
<organism evidence="4 5">
    <name type="scientific">Jingyaoa shaoxingensis</name>
    <dbReference type="NCBI Taxonomy" id="2763671"/>
    <lineage>
        <taxon>Bacteria</taxon>
        <taxon>Bacillati</taxon>
        <taxon>Bacillota</taxon>
        <taxon>Clostridia</taxon>
        <taxon>Lachnospirales</taxon>
        <taxon>Lachnospiraceae</taxon>
        <taxon>Jingyaoa</taxon>
    </lineage>
</organism>
<keyword evidence="5" id="KW-1185">Reference proteome</keyword>
<keyword evidence="2" id="KW-0732">Signal</keyword>
<dbReference type="InterPro" id="IPR025582">
    <property type="entry name" value="YARHG_dom"/>
</dbReference>
<proteinExistence type="predicted"/>
<dbReference type="Proteomes" id="UP000657421">
    <property type="component" value="Unassembled WGS sequence"/>
</dbReference>
<protein>
    <submittedName>
        <fullName evidence="4">YARHG domain-containing protein</fullName>
    </submittedName>
</protein>
<evidence type="ECO:0000313" key="5">
    <source>
        <dbReference type="Proteomes" id="UP000657421"/>
    </source>
</evidence>
<feature type="compositionally biased region" description="Polar residues" evidence="1">
    <location>
        <begin position="285"/>
        <end position="297"/>
    </location>
</feature>
<evidence type="ECO:0000259" key="3">
    <source>
        <dbReference type="SMART" id="SM01324"/>
    </source>
</evidence>
<dbReference type="Pfam" id="PF13308">
    <property type="entry name" value="YARHG"/>
    <property type="match status" value="1"/>
</dbReference>
<evidence type="ECO:0000256" key="1">
    <source>
        <dbReference type="SAM" id="MobiDB-lite"/>
    </source>
</evidence>
<feature type="chain" id="PRO_5046304345" evidence="2">
    <location>
        <begin position="28"/>
        <end position="394"/>
    </location>
</feature>
<evidence type="ECO:0000313" key="4">
    <source>
        <dbReference type="EMBL" id="MBC8572461.1"/>
    </source>
</evidence>
<gene>
    <name evidence="4" type="ORF">H8716_05070</name>
</gene>
<reference evidence="4 5" key="1">
    <citation type="submission" date="2020-08" db="EMBL/GenBank/DDBJ databases">
        <title>Genome public.</title>
        <authorList>
            <person name="Liu C."/>
            <person name="Sun Q."/>
        </authorList>
    </citation>
    <scope>NUCLEOTIDE SEQUENCE [LARGE SCALE GENOMIC DNA]</scope>
    <source>
        <strain evidence="4 5">NSJ-46</strain>
    </source>
</reference>
<dbReference type="Gene3D" id="1.20.58.1690">
    <property type="match status" value="1"/>
</dbReference>
<feature type="signal peptide" evidence="2">
    <location>
        <begin position="1"/>
        <end position="27"/>
    </location>
</feature>
<feature type="domain" description="YARHG" evidence="3">
    <location>
        <begin position="298"/>
        <end position="387"/>
    </location>
</feature>
<sequence length="394" mass="44659">MNYRRNVMKAAALTGMIVLGVVQGAGAEDAVDIEELFYTYSSDTQVYDYTESAYLYGWLSSLEYKNYNGYLALDQLDLNWDGSEELLAVRVKQPDENTNQNNLVAEVYQYEGDKLKRVAQCTLAEDILTLNAADIEVFLVNTDNGIYLCCEENETAGILADGVEWNLKTFTYDGADFVQQTDTGILGSTWEDTDLAEARDVLNSLGLYPAELVTTSIPDQVDNLTRISTIQRYLTASMDDIMYYKSNPESEMMEYGETMFHSYRNENRENKGQENFAAAAEHSDSGQQTASTETVSSGDYIIPDSSSRYITEEDLTGLSDYEILLARNEIYARHGRMFVNEDLDSYFRSKSWYQPTVSGSDFTEEYAASVFNDFERTNIDTIVKYEQAHNINQF</sequence>
<evidence type="ECO:0000256" key="2">
    <source>
        <dbReference type="SAM" id="SignalP"/>
    </source>
</evidence>
<dbReference type="RefSeq" id="WP_249307449.1">
    <property type="nucleotide sequence ID" value="NZ_JACRSZ010000003.1"/>
</dbReference>
<feature type="region of interest" description="Disordered" evidence="1">
    <location>
        <begin position="275"/>
        <end position="299"/>
    </location>
</feature>
<accession>A0ABR7N7U3</accession>
<dbReference type="InterPro" id="IPR038434">
    <property type="entry name" value="YARHG_sf"/>
</dbReference>